<dbReference type="SMART" id="SM00530">
    <property type="entry name" value="HTH_XRE"/>
    <property type="match status" value="1"/>
</dbReference>
<reference evidence="2 3" key="1">
    <citation type="submission" date="2019-03" db="EMBL/GenBank/DDBJ databases">
        <title>Genomic Encyclopedia of Type Strains, Phase III (KMG-III): the genomes of soil and plant-associated and newly described type strains.</title>
        <authorList>
            <person name="Whitman W."/>
        </authorList>
    </citation>
    <scope>NUCLEOTIDE SEQUENCE [LARGE SCALE GENOMIC DNA]</scope>
    <source>
        <strain evidence="2 3">CECT 8283</strain>
    </source>
</reference>
<evidence type="ECO:0000313" key="3">
    <source>
        <dbReference type="Proteomes" id="UP000295390"/>
    </source>
</evidence>
<dbReference type="OrthoDB" id="1270373at2"/>
<feature type="domain" description="HTH cro/C1-type" evidence="1">
    <location>
        <begin position="5"/>
        <end position="59"/>
    </location>
</feature>
<evidence type="ECO:0000259" key="1">
    <source>
        <dbReference type="PROSITE" id="PS50943"/>
    </source>
</evidence>
<protein>
    <submittedName>
        <fullName evidence="2">Helix-turn-helix protein</fullName>
    </submittedName>
</protein>
<dbReference type="EMBL" id="SNYH01000003">
    <property type="protein sequence ID" value="TDQ27650.1"/>
    <property type="molecule type" value="Genomic_DNA"/>
</dbReference>
<organism evidence="2 3">
    <name type="scientific">Tenacibaculum caenipelagi</name>
    <dbReference type="NCBI Taxonomy" id="1325435"/>
    <lineage>
        <taxon>Bacteria</taxon>
        <taxon>Pseudomonadati</taxon>
        <taxon>Bacteroidota</taxon>
        <taxon>Flavobacteriia</taxon>
        <taxon>Flavobacteriales</taxon>
        <taxon>Flavobacteriaceae</taxon>
        <taxon>Tenacibaculum</taxon>
    </lineage>
</organism>
<dbReference type="CDD" id="cd00093">
    <property type="entry name" value="HTH_XRE"/>
    <property type="match status" value="1"/>
</dbReference>
<dbReference type="RefSeq" id="WP_133535635.1">
    <property type="nucleotide sequence ID" value="NZ_SNYH01000003.1"/>
</dbReference>
<evidence type="ECO:0000313" key="2">
    <source>
        <dbReference type="EMBL" id="TDQ27650.1"/>
    </source>
</evidence>
<keyword evidence="3" id="KW-1185">Reference proteome</keyword>
<accession>A0A4R6TFU5</accession>
<dbReference type="PROSITE" id="PS50943">
    <property type="entry name" value="HTH_CROC1"/>
    <property type="match status" value="1"/>
</dbReference>
<gene>
    <name evidence="2" type="ORF">DFQ07_1501</name>
</gene>
<dbReference type="GO" id="GO:0003677">
    <property type="term" value="F:DNA binding"/>
    <property type="evidence" value="ECO:0007669"/>
    <property type="project" value="InterPro"/>
</dbReference>
<name>A0A4R6TFU5_9FLAO</name>
<dbReference type="InterPro" id="IPR001387">
    <property type="entry name" value="Cro/C1-type_HTH"/>
</dbReference>
<comment type="caution">
    <text evidence="2">The sequence shown here is derived from an EMBL/GenBank/DDBJ whole genome shotgun (WGS) entry which is preliminary data.</text>
</comment>
<dbReference type="InterPro" id="IPR010982">
    <property type="entry name" value="Lambda_DNA-bd_dom_sf"/>
</dbReference>
<dbReference type="AlphaFoldDB" id="A0A4R6TFU5"/>
<dbReference type="Pfam" id="PF01381">
    <property type="entry name" value="HTH_3"/>
    <property type="match status" value="1"/>
</dbReference>
<dbReference type="Proteomes" id="UP000295390">
    <property type="component" value="Unassembled WGS sequence"/>
</dbReference>
<proteinExistence type="predicted"/>
<dbReference type="Gene3D" id="1.10.260.40">
    <property type="entry name" value="lambda repressor-like DNA-binding domains"/>
    <property type="match status" value="1"/>
</dbReference>
<dbReference type="SUPFAM" id="SSF47413">
    <property type="entry name" value="lambda repressor-like DNA-binding domains"/>
    <property type="match status" value="1"/>
</dbReference>
<sequence length="83" mass="9565">MKLRLKEVAKTKNVSMGEIAKYLEVTPTQVSYYNKGTNQIPLDKLQKAADFLNCDLLELIEPSSPNFAHFYNSNGEWWGIRKE</sequence>